<dbReference type="EMBL" id="VRMN01000006">
    <property type="protein sequence ID" value="KAA8493609.1"/>
    <property type="molecule type" value="Genomic_DNA"/>
</dbReference>
<dbReference type="AlphaFoldDB" id="A0A5J4YQ85"/>
<accession>A0A5J4YQ85</accession>
<dbReference type="Gene3D" id="3.40.50.1820">
    <property type="entry name" value="alpha/beta hydrolase"/>
    <property type="match status" value="1"/>
</dbReference>
<gene>
    <name evidence="1" type="ORF">FVE85_4746</name>
</gene>
<keyword evidence="2" id="KW-1185">Reference proteome</keyword>
<dbReference type="SUPFAM" id="SSF53474">
    <property type="entry name" value="alpha/beta-Hydrolases"/>
    <property type="match status" value="1"/>
</dbReference>
<dbReference type="InterPro" id="IPR029058">
    <property type="entry name" value="AB_hydrolase_fold"/>
</dbReference>
<proteinExistence type="predicted"/>
<sequence>MRGGKELRWTDALRAVLAALLRAVRFLYGIASDRYADLSEGDVWLRPNQHDWEALRREMASRGPGADRATCLHRAAAKADCMQTWFGHPDAMHVKIFRPRAIRAPEQTCMVVHGLCASGYADERVLQLARALASAGFTVAVPRIAPLENCEIGAASTQAITAASLLLLRLLGAQQQQQPNLMLFKDKRPERIAYAAACISAGMCILAAAQPCLRGKVSAMLLVGTYANVETVVHHVMDEALLDDYGRNAMFLNYMHVLCGRDQNRDALFRAALNLNHYQTQDKHASVVYWEREFNRLCKEHPQLAEQFLRIQRDAAYRQQLAARLCSEILDELEALSPSRVVQSIAPAALCMMHGASDCVVPSSESALLHCLSSKAVPPVRSALSVTTLIDHGTKQTVSIRAAAEVLELLRVVYLFCKAVASNA</sequence>
<evidence type="ECO:0008006" key="3">
    <source>
        <dbReference type="Google" id="ProtNLM"/>
    </source>
</evidence>
<dbReference type="OrthoDB" id="1976at2759"/>
<dbReference type="Proteomes" id="UP000324585">
    <property type="component" value="Unassembled WGS sequence"/>
</dbReference>
<reference evidence="2" key="1">
    <citation type="journal article" date="2019" name="Nat. Commun.">
        <title>Expansion of phycobilisome linker gene families in mesophilic red algae.</title>
        <authorList>
            <person name="Lee J."/>
            <person name="Kim D."/>
            <person name="Bhattacharya D."/>
            <person name="Yoon H.S."/>
        </authorList>
    </citation>
    <scope>NUCLEOTIDE SEQUENCE [LARGE SCALE GENOMIC DNA]</scope>
    <source>
        <strain evidence="2">CCMP 1328</strain>
    </source>
</reference>
<organism evidence="1 2">
    <name type="scientific">Porphyridium purpureum</name>
    <name type="common">Red alga</name>
    <name type="synonym">Porphyridium cruentum</name>
    <dbReference type="NCBI Taxonomy" id="35688"/>
    <lineage>
        <taxon>Eukaryota</taxon>
        <taxon>Rhodophyta</taxon>
        <taxon>Bangiophyceae</taxon>
        <taxon>Porphyridiales</taxon>
        <taxon>Porphyridiaceae</taxon>
        <taxon>Porphyridium</taxon>
    </lineage>
</organism>
<name>A0A5J4YQ85_PORPP</name>
<comment type="caution">
    <text evidence="1">The sequence shown here is derived from an EMBL/GenBank/DDBJ whole genome shotgun (WGS) entry which is preliminary data.</text>
</comment>
<evidence type="ECO:0000313" key="2">
    <source>
        <dbReference type="Proteomes" id="UP000324585"/>
    </source>
</evidence>
<protein>
    <recommendedName>
        <fullName evidence="3">Serine aminopeptidase S33 domain-containing protein</fullName>
    </recommendedName>
</protein>
<evidence type="ECO:0000313" key="1">
    <source>
        <dbReference type="EMBL" id="KAA8493609.1"/>
    </source>
</evidence>
<dbReference type="OMA" id="KFWGEYL"/>